<reference evidence="2" key="1">
    <citation type="journal article" date="2014" name="Int. J. Syst. Evol. Microbiol.">
        <title>Complete genome sequence of Corynebacterium casei LMG S-19264T (=DSM 44701T), isolated from a smear-ripened cheese.</title>
        <authorList>
            <consortium name="US DOE Joint Genome Institute (JGI-PGF)"/>
            <person name="Walter F."/>
            <person name="Albersmeier A."/>
            <person name="Kalinowski J."/>
            <person name="Ruckert C."/>
        </authorList>
    </citation>
    <scope>NUCLEOTIDE SEQUENCE</scope>
    <source>
        <strain evidence="2">CGMCC 1.15758</strain>
    </source>
</reference>
<dbReference type="EMBL" id="BMJS01000023">
    <property type="protein sequence ID" value="GGG01895.1"/>
    <property type="molecule type" value="Genomic_DNA"/>
</dbReference>
<feature type="domain" description="NAD-dependent epimerase/dehydratase" evidence="1">
    <location>
        <begin position="6"/>
        <end position="253"/>
    </location>
</feature>
<dbReference type="Proteomes" id="UP000636949">
    <property type="component" value="Unassembled WGS sequence"/>
</dbReference>
<dbReference type="Gene3D" id="3.40.50.720">
    <property type="entry name" value="NAD(P)-binding Rossmann-like Domain"/>
    <property type="match status" value="1"/>
</dbReference>
<dbReference type="AlphaFoldDB" id="A0A8J2Z5H1"/>
<name>A0A8J2Z5H1_9GAMM</name>
<dbReference type="PANTHER" id="PTHR43245:SF13">
    <property type="entry name" value="UDP-D-APIOSE_UDP-D-XYLOSE SYNTHASE 2"/>
    <property type="match status" value="1"/>
</dbReference>
<keyword evidence="3" id="KW-1185">Reference proteome</keyword>
<dbReference type="OrthoDB" id="9803010at2"/>
<dbReference type="InterPro" id="IPR001509">
    <property type="entry name" value="Epimerase_deHydtase"/>
</dbReference>
<evidence type="ECO:0000313" key="2">
    <source>
        <dbReference type="EMBL" id="GGG01895.1"/>
    </source>
</evidence>
<reference evidence="2" key="2">
    <citation type="submission" date="2020-09" db="EMBL/GenBank/DDBJ databases">
        <authorList>
            <person name="Sun Q."/>
            <person name="Zhou Y."/>
        </authorList>
    </citation>
    <scope>NUCLEOTIDE SEQUENCE</scope>
    <source>
        <strain evidence="2">CGMCC 1.15758</strain>
    </source>
</reference>
<accession>A0A8J2Z5H1</accession>
<comment type="caution">
    <text evidence="2">The sequence shown here is derived from an EMBL/GenBank/DDBJ whole genome shotgun (WGS) entry which is preliminary data.</text>
</comment>
<dbReference type="SUPFAM" id="SSF51735">
    <property type="entry name" value="NAD(P)-binding Rossmann-fold domains"/>
    <property type="match status" value="1"/>
</dbReference>
<dbReference type="InterPro" id="IPR036291">
    <property type="entry name" value="NAD(P)-bd_dom_sf"/>
</dbReference>
<dbReference type="InterPro" id="IPR050177">
    <property type="entry name" value="Lipid_A_modif_metabolic_enz"/>
</dbReference>
<protein>
    <submittedName>
        <fullName evidence="2">NAD-dependent dehydratase</fullName>
    </submittedName>
</protein>
<dbReference type="Pfam" id="PF01370">
    <property type="entry name" value="Epimerase"/>
    <property type="match status" value="1"/>
</dbReference>
<dbReference type="PANTHER" id="PTHR43245">
    <property type="entry name" value="BIFUNCTIONAL POLYMYXIN RESISTANCE PROTEIN ARNA"/>
    <property type="match status" value="1"/>
</dbReference>
<gene>
    <name evidence="2" type="ORF">GCM10010995_19200</name>
</gene>
<proteinExistence type="predicted"/>
<dbReference type="RefSeq" id="WP_117003266.1">
    <property type="nucleotide sequence ID" value="NZ_BMJS01000023.1"/>
</dbReference>
<sequence length="339" mass="38902">MSVKLLVLGVNGFIGSSMVEKILKDTDWEIYGMDLSDHKITEFLDHPRLHFVKDNVLENMAWVEEHIQKCDVIFPLVAVANPALYVSDPLFVYKLDYESNVDIVKLCVKHKKHLIFPSTSEVYGMSKDIPFNEETSALVTGPINKPRWIYSCSKQLLDRVIHAYGMQEGLNYTLFRPFNWIGPKQDEIKSSKKGSARVLAQFVSNIIDGKDLQLVDGGTQRRCFTYIDDGIDALIEIVKKRDNEAHRRIFNIGNPDNEYSIKELAELTVDAMKRYPEYQARAENTKIIATTAGDYYGEGYQDVDRRVPSIENAKTHLNWSPKVSMQDALRKTFDYHLLQ</sequence>
<evidence type="ECO:0000313" key="3">
    <source>
        <dbReference type="Proteomes" id="UP000636949"/>
    </source>
</evidence>
<organism evidence="2 3">
    <name type="scientific">Cysteiniphilum litorale</name>
    <dbReference type="NCBI Taxonomy" id="2056700"/>
    <lineage>
        <taxon>Bacteria</taxon>
        <taxon>Pseudomonadati</taxon>
        <taxon>Pseudomonadota</taxon>
        <taxon>Gammaproteobacteria</taxon>
        <taxon>Thiotrichales</taxon>
        <taxon>Fastidiosibacteraceae</taxon>
        <taxon>Cysteiniphilum</taxon>
    </lineage>
</organism>
<evidence type="ECO:0000259" key="1">
    <source>
        <dbReference type="Pfam" id="PF01370"/>
    </source>
</evidence>
<dbReference type="NCBIfam" id="NF008872">
    <property type="entry name" value="PRK11908.1"/>
    <property type="match status" value="1"/>
</dbReference>